<dbReference type="HOGENOM" id="CLU_1952380_0_0_1"/>
<protein>
    <submittedName>
        <fullName evidence="1">Uncharacterized protein</fullName>
    </submittedName>
</protein>
<dbReference type="EMBL" id="CM000128">
    <property type="protein sequence ID" value="EEC74464.1"/>
    <property type="molecule type" value="Genomic_DNA"/>
</dbReference>
<proteinExistence type="predicted"/>
<organism evidence="1 2">
    <name type="scientific">Oryza sativa subsp. indica</name>
    <name type="common">Rice</name>
    <dbReference type="NCBI Taxonomy" id="39946"/>
    <lineage>
        <taxon>Eukaryota</taxon>
        <taxon>Viridiplantae</taxon>
        <taxon>Streptophyta</taxon>
        <taxon>Embryophyta</taxon>
        <taxon>Tracheophyta</taxon>
        <taxon>Spermatophyta</taxon>
        <taxon>Magnoliopsida</taxon>
        <taxon>Liliopsida</taxon>
        <taxon>Poales</taxon>
        <taxon>Poaceae</taxon>
        <taxon>BOP clade</taxon>
        <taxon>Oryzoideae</taxon>
        <taxon>Oryzeae</taxon>
        <taxon>Oryzinae</taxon>
        <taxon>Oryza</taxon>
        <taxon>Oryza sativa</taxon>
    </lineage>
</organism>
<keyword evidence="2" id="KW-1185">Reference proteome</keyword>
<evidence type="ECO:0000313" key="2">
    <source>
        <dbReference type="Proteomes" id="UP000007015"/>
    </source>
</evidence>
<evidence type="ECO:0000313" key="1">
    <source>
        <dbReference type="EMBL" id="EEC74464.1"/>
    </source>
</evidence>
<dbReference type="Proteomes" id="UP000007015">
    <property type="component" value="Chromosome 3"/>
</dbReference>
<gene>
    <name evidence="1" type="ORF">OsI_09899</name>
</gene>
<reference evidence="1 2" key="1">
    <citation type="journal article" date="2005" name="PLoS Biol.">
        <title>The genomes of Oryza sativa: a history of duplications.</title>
        <authorList>
            <person name="Yu J."/>
            <person name="Wang J."/>
            <person name="Lin W."/>
            <person name="Li S."/>
            <person name="Li H."/>
            <person name="Zhou J."/>
            <person name="Ni P."/>
            <person name="Dong W."/>
            <person name="Hu S."/>
            <person name="Zeng C."/>
            <person name="Zhang J."/>
            <person name="Zhang Y."/>
            <person name="Li R."/>
            <person name="Xu Z."/>
            <person name="Li S."/>
            <person name="Li X."/>
            <person name="Zheng H."/>
            <person name="Cong L."/>
            <person name="Lin L."/>
            <person name="Yin J."/>
            <person name="Geng J."/>
            <person name="Li G."/>
            <person name="Shi J."/>
            <person name="Liu J."/>
            <person name="Lv H."/>
            <person name="Li J."/>
            <person name="Wang J."/>
            <person name="Deng Y."/>
            <person name="Ran L."/>
            <person name="Shi X."/>
            <person name="Wang X."/>
            <person name="Wu Q."/>
            <person name="Li C."/>
            <person name="Ren X."/>
            <person name="Wang J."/>
            <person name="Wang X."/>
            <person name="Li D."/>
            <person name="Liu D."/>
            <person name="Zhang X."/>
            <person name="Ji Z."/>
            <person name="Zhao W."/>
            <person name="Sun Y."/>
            <person name="Zhang Z."/>
            <person name="Bao J."/>
            <person name="Han Y."/>
            <person name="Dong L."/>
            <person name="Ji J."/>
            <person name="Chen P."/>
            <person name="Wu S."/>
            <person name="Liu J."/>
            <person name="Xiao Y."/>
            <person name="Bu D."/>
            <person name="Tan J."/>
            <person name="Yang L."/>
            <person name="Ye C."/>
            <person name="Zhang J."/>
            <person name="Xu J."/>
            <person name="Zhou Y."/>
            <person name="Yu Y."/>
            <person name="Zhang B."/>
            <person name="Zhuang S."/>
            <person name="Wei H."/>
            <person name="Liu B."/>
            <person name="Lei M."/>
            <person name="Yu H."/>
            <person name="Li Y."/>
            <person name="Xu H."/>
            <person name="Wei S."/>
            <person name="He X."/>
            <person name="Fang L."/>
            <person name="Zhang Z."/>
            <person name="Zhang Y."/>
            <person name="Huang X."/>
            <person name="Su Z."/>
            <person name="Tong W."/>
            <person name="Li J."/>
            <person name="Tong Z."/>
            <person name="Li S."/>
            <person name="Ye J."/>
            <person name="Wang L."/>
            <person name="Fang L."/>
            <person name="Lei T."/>
            <person name="Chen C."/>
            <person name="Chen H."/>
            <person name="Xu Z."/>
            <person name="Li H."/>
            <person name="Huang H."/>
            <person name="Zhang F."/>
            <person name="Xu H."/>
            <person name="Li N."/>
            <person name="Zhao C."/>
            <person name="Li S."/>
            <person name="Dong L."/>
            <person name="Huang Y."/>
            <person name="Li L."/>
            <person name="Xi Y."/>
            <person name="Qi Q."/>
            <person name="Li W."/>
            <person name="Zhang B."/>
            <person name="Hu W."/>
            <person name="Zhang Y."/>
            <person name="Tian X."/>
            <person name="Jiao Y."/>
            <person name="Liang X."/>
            <person name="Jin J."/>
            <person name="Gao L."/>
            <person name="Zheng W."/>
            <person name="Hao B."/>
            <person name="Liu S."/>
            <person name="Wang W."/>
            <person name="Yuan L."/>
            <person name="Cao M."/>
            <person name="McDermott J."/>
            <person name="Samudrala R."/>
            <person name="Wang J."/>
            <person name="Wong G.K."/>
            <person name="Yang H."/>
        </authorList>
    </citation>
    <scope>NUCLEOTIDE SEQUENCE [LARGE SCALE GENOMIC DNA]</scope>
    <source>
        <strain evidence="2">cv. 93-11</strain>
    </source>
</reference>
<name>B8AMW8_ORYSI</name>
<sequence>MGVDYYNSTRSLSVNRGVGDNDLKKADETLVEDEADEVVLDALTTSFAPHLGDMATKLIADYDGGPPAGELAAVIQAMNPDEYETIRPRWGRRRSERAEEVASEFRNWTSECTWPTYQFRENMPAFRQN</sequence>
<dbReference type="AlphaFoldDB" id="B8AMW8"/>
<accession>B8AMW8</accession>
<dbReference type="Gramene" id="BGIOSGA011792-TA">
    <property type="protein sequence ID" value="BGIOSGA011792-PA"/>
    <property type="gene ID" value="BGIOSGA011792"/>
</dbReference>